<feature type="transmembrane region" description="Helical" evidence="1">
    <location>
        <begin position="152"/>
        <end position="171"/>
    </location>
</feature>
<dbReference type="RefSeq" id="WP_286055488.1">
    <property type="nucleotide sequence ID" value="NZ_JASVWF010000006.1"/>
</dbReference>
<keyword evidence="1" id="KW-0812">Transmembrane</keyword>
<feature type="transmembrane region" description="Helical" evidence="1">
    <location>
        <begin position="117"/>
        <end position="140"/>
    </location>
</feature>
<comment type="caution">
    <text evidence="2">The sequence shown here is derived from an EMBL/GenBank/DDBJ whole genome shotgun (WGS) entry which is preliminary data.</text>
</comment>
<dbReference type="PANTHER" id="PTHR36844:SF1">
    <property type="entry name" value="PROTEASE PRSW"/>
    <property type="match status" value="1"/>
</dbReference>
<dbReference type="EMBL" id="JASVWF010000006">
    <property type="protein sequence ID" value="MDL5158926.1"/>
    <property type="molecule type" value="Genomic_DNA"/>
</dbReference>
<dbReference type="InterPro" id="IPR026898">
    <property type="entry name" value="PrsW"/>
</dbReference>
<feature type="transmembrane region" description="Helical" evidence="1">
    <location>
        <begin position="191"/>
        <end position="212"/>
    </location>
</feature>
<evidence type="ECO:0000256" key="1">
    <source>
        <dbReference type="SAM" id="Phobius"/>
    </source>
</evidence>
<gene>
    <name evidence="2" type="ORF">QRT03_23360</name>
</gene>
<dbReference type="Pfam" id="PF13367">
    <property type="entry name" value="PrsW-protease"/>
    <property type="match status" value="1"/>
</dbReference>
<feature type="transmembrane region" description="Helical" evidence="1">
    <location>
        <begin position="57"/>
        <end position="77"/>
    </location>
</feature>
<dbReference type="PANTHER" id="PTHR36844">
    <property type="entry name" value="PROTEASE PRSW"/>
    <property type="match status" value="1"/>
</dbReference>
<dbReference type="GO" id="GO:0006508">
    <property type="term" value="P:proteolysis"/>
    <property type="evidence" value="ECO:0007669"/>
    <property type="project" value="UniProtKB-KW"/>
</dbReference>
<feature type="transmembrane region" description="Helical" evidence="1">
    <location>
        <begin position="224"/>
        <end position="242"/>
    </location>
</feature>
<keyword evidence="2" id="KW-0645">Protease</keyword>
<accession>A0ABT7ME35</accession>
<feature type="transmembrane region" description="Helical" evidence="1">
    <location>
        <begin position="84"/>
        <end position="105"/>
    </location>
</feature>
<proteinExistence type="predicted"/>
<evidence type="ECO:0000313" key="2">
    <source>
        <dbReference type="EMBL" id="MDL5158926.1"/>
    </source>
</evidence>
<organism evidence="2 3">
    <name type="scientific">Actinomycetospora termitidis</name>
    <dbReference type="NCBI Taxonomy" id="3053470"/>
    <lineage>
        <taxon>Bacteria</taxon>
        <taxon>Bacillati</taxon>
        <taxon>Actinomycetota</taxon>
        <taxon>Actinomycetes</taxon>
        <taxon>Pseudonocardiales</taxon>
        <taxon>Pseudonocardiaceae</taxon>
        <taxon>Actinomycetospora</taxon>
    </lineage>
</organism>
<reference evidence="2 3" key="1">
    <citation type="submission" date="2023-06" db="EMBL/GenBank/DDBJ databases">
        <title>Actinomycetospora Odt1-22.</title>
        <authorList>
            <person name="Supong K."/>
        </authorList>
    </citation>
    <scope>NUCLEOTIDE SEQUENCE [LARGE SCALE GENOMIC DNA]</scope>
    <source>
        <strain evidence="2 3">Odt1-22</strain>
    </source>
</reference>
<dbReference type="Proteomes" id="UP001231924">
    <property type="component" value="Unassembled WGS sequence"/>
</dbReference>
<sequence length="308" mass="32230">MTAPSSERLPDVGLLFPFRAWVRHPVVRAWTTWLFVGLALVPVLARFLTQDSGGTDQAWMFAAYFAAAWFGVLWMLVRPQAVSGGLLAVLCVAALVVEGPLAIVLERALDSDTDDLALSILTVGVPEEFAKLLPVVALALYVRRRGLAPRDALFLGAVSGLVFGAAEAVTYVTEYIPLVSGGGVDASLASVWRFVVGPLLHALWAGVSGYFVGLAAQYRRPGHIVALTAVGLGATALLHGVYDYAAGGFVAVLIVLVSVLLFLGYARIGLLGSPAPQQVPIVDPPTMPVALPSLASGGGLGVAGRHAR</sequence>
<keyword evidence="2" id="KW-0378">Hydrolase</keyword>
<keyword evidence="1" id="KW-1133">Transmembrane helix</keyword>
<dbReference type="EC" id="3.4.-.-" evidence="2"/>
<keyword evidence="3" id="KW-1185">Reference proteome</keyword>
<feature type="transmembrane region" description="Helical" evidence="1">
    <location>
        <begin position="26"/>
        <end position="45"/>
    </location>
</feature>
<dbReference type="GO" id="GO:0008233">
    <property type="term" value="F:peptidase activity"/>
    <property type="evidence" value="ECO:0007669"/>
    <property type="project" value="UniProtKB-KW"/>
</dbReference>
<name>A0ABT7ME35_9PSEU</name>
<evidence type="ECO:0000313" key="3">
    <source>
        <dbReference type="Proteomes" id="UP001231924"/>
    </source>
</evidence>
<keyword evidence="1" id="KW-0472">Membrane</keyword>
<feature type="transmembrane region" description="Helical" evidence="1">
    <location>
        <begin position="248"/>
        <end position="266"/>
    </location>
</feature>
<protein>
    <submittedName>
        <fullName evidence="2">PrsW family glutamic-type intramembrane protease</fullName>
        <ecNumber evidence="2">3.4.-.-</ecNumber>
    </submittedName>
</protein>